<evidence type="ECO:0000256" key="3">
    <source>
        <dbReference type="ARBA" id="ARBA00022842"/>
    </source>
</evidence>
<dbReference type="PROSITE" id="PS00723">
    <property type="entry name" value="POLYPRENYL_SYNTHASE_1"/>
    <property type="match status" value="1"/>
</dbReference>
<feature type="region of interest" description="Disordered" evidence="5">
    <location>
        <begin position="1"/>
        <end position="31"/>
    </location>
</feature>
<dbReference type="PANTHER" id="PTHR12001:SF72">
    <property type="entry name" value="THIJ_PFPI FAMILY PROTEIN (AFU_ORTHOLOGUE AFUA_3G01210)-RELATED"/>
    <property type="match status" value="1"/>
</dbReference>
<evidence type="ECO:0000256" key="4">
    <source>
        <dbReference type="RuleBase" id="RU004466"/>
    </source>
</evidence>
<dbReference type="Pfam" id="PF00348">
    <property type="entry name" value="polyprenyl_synt"/>
    <property type="match status" value="1"/>
</dbReference>
<dbReference type="InterPro" id="IPR000092">
    <property type="entry name" value="Polyprenyl_synt"/>
</dbReference>
<dbReference type="SUPFAM" id="SSF48576">
    <property type="entry name" value="Terpenoid synthases"/>
    <property type="match status" value="1"/>
</dbReference>
<dbReference type="AlphaFoldDB" id="A0AAV9WVN8"/>
<gene>
    <name evidence="6" type="ORF">TWF694_004628</name>
</gene>
<keyword evidence="2" id="KW-0479">Metal-binding</keyword>
<comment type="caution">
    <text evidence="6">The sequence shown here is derived from an EMBL/GenBank/DDBJ whole genome shotgun (WGS) entry which is preliminary data.</text>
</comment>
<reference evidence="6 7" key="1">
    <citation type="submission" date="2019-10" db="EMBL/GenBank/DDBJ databases">
        <authorList>
            <person name="Palmer J.M."/>
        </authorList>
    </citation>
    <scope>NUCLEOTIDE SEQUENCE [LARGE SCALE GENOMIC DNA]</scope>
    <source>
        <strain evidence="6 7">TWF694</strain>
    </source>
</reference>
<dbReference type="GO" id="GO:0046165">
    <property type="term" value="P:alcohol biosynthetic process"/>
    <property type="evidence" value="ECO:0007669"/>
    <property type="project" value="UniProtKB-ARBA"/>
</dbReference>
<dbReference type="InterPro" id="IPR008949">
    <property type="entry name" value="Isoprenoid_synthase_dom_sf"/>
</dbReference>
<dbReference type="PROSITE" id="PS00444">
    <property type="entry name" value="POLYPRENYL_SYNTHASE_2"/>
    <property type="match status" value="1"/>
</dbReference>
<proteinExistence type="inferred from homology"/>
<comment type="similarity">
    <text evidence="4">Belongs to the FPP/GGPP synthase family.</text>
</comment>
<accession>A0AAV9WVN8</accession>
<dbReference type="Proteomes" id="UP001365542">
    <property type="component" value="Unassembled WGS sequence"/>
</dbReference>
<keyword evidence="1 4" id="KW-0808">Transferase</keyword>
<dbReference type="Gene3D" id="1.10.600.10">
    <property type="entry name" value="Farnesyl Diphosphate Synthase"/>
    <property type="match status" value="1"/>
</dbReference>
<organism evidence="6 7">
    <name type="scientific">Orbilia ellipsospora</name>
    <dbReference type="NCBI Taxonomy" id="2528407"/>
    <lineage>
        <taxon>Eukaryota</taxon>
        <taxon>Fungi</taxon>
        <taxon>Dikarya</taxon>
        <taxon>Ascomycota</taxon>
        <taxon>Pezizomycotina</taxon>
        <taxon>Orbiliomycetes</taxon>
        <taxon>Orbiliales</taxon>
        <taxon>Orbiliaceae</taxon>
        <taxon>Orbilia</taxon>
    </lineage>
</organism>
<evidence type="ECO:0000313" key="6">
    <source>
        <dbReference type="EMBL" id="KAK6527646.1"/>
    </source>
</evidence>
<evidence type="ECO:0000256" key="5">
    <source>
        <dbReference type="SAM" id="MobiDB-lite"/>
    </source>
</evidence>
<evidence type="ECO:0000256" key="2">
    <source>
        <dbReference type="ARBA" id="ARBA00022723"/>
    </source>
</evidence>
<dbReference type="InterPro" id="IPR033749">
    <property type="entry name" value="Polyprenyl_synt_CS"/>
</dbReference>
<keyword evidence="7" id="KW-1185">Reference proteome</keyword>
<keyword evidence="3" id="KW-0460">Magnesium</keyword>
<evidence type="ECO:0000313" key="7">
    <source>
        <dbReference type="Proteomes" id="UP001365542"/>
    </source>
</evidence>
<dbReference type="SFLD" id="SFLDS00005">
    <property type="entry name" value="Isoprenoid_Synthase_Type_I"/>
    <property type="match status" value="1"/>
</dbReference>
<dbReference type="GO" id="GO:0008299">
    <property type="term" value="P:isoprenoid biosynthetic process"/>
    <property type="evidence" value="ECO:0007669"/>
    <property type="project" value="InterPro"/>
</dbReference>
<evidence type="ECO:0000256" key="1">
    <source>
        <dbReference type="ARBA" id="ARBA00022679"/>
    </source>
</evidence>
<dbReference type="GO" id="GO:0004659">
    <property type="term" value="F:prenyltransferase activity"/>
    <property type="evidence" value="ECO:0007669"/>
    <property type="project" value="InterPro"/>
</dbReference>
<name>A0AAV9WVN8_9PEZI</name>
<dbReference type="PANTHER" id="PTHR12001">
    <property type="entry name" value="GERANYLGERANYL PYROPHOSPHATE SYNTHASE"/>
    <property type="match status" value="1"/>
</dbReference>
<dbReference type="GO" id="GO:0046872">
    <property type="term" value="F:metal ion binding"/>
    <property type="evidence" value="ECO:0007669"/>
    <property type="project" value="UniProtKB-KW"/>
</dbReference>
<dbReference type="EMBL" id="JAVHJO010000015">
    <property type="protein sequence ID" value="KAK6527646.1"/>
    <property type="molecule type" value="Genomic_DNA"/>
</dbReference>
<sequence length="356" mass="40504">MESRVEESSPLDPANRPSNPPLMTPPAGLERLEPQEPTTAKLDWTCETEATDALLGAKHVLAPYKYISSLPSKKILSIFVDALNIWFDIPDVTTTQVKNIGHLLHTACLMLDDVEDSSPLRRGQDAAHVVYGQAQAINSANYLIIWAIDETRKLGNTSCLDDFLREMRNSLIGQSYEFHWRENGICPSEAEYLEMVEKKTGSLFRFVAKLLTTLGPQNRDLNLDNLSSMLGQYFQIRDDYKNLTDTTYTDKKGFCEDLDERKFSYLIQHAWNLQSPSGARFQELFKNTEGNNKDQSMSRESKEEILEILRNMGSFKKAEEKMRELLEGIIAEVGRIEEACGKENKGLRRLLEKLAE</sequence>
<dbReference type="GO" id="GO:0043386">
    <property type="term" value="P:mycotoxin biosynthetic process"/>
    <property type="evidence" value="ECO:0007669"/>
    <property type="project" value="UniProtKB-ARBA"/>
</dbReference>
<protein>
    <submittedName>
        <fullName evidence="6">Uncharacterized protein</fullName>
    </submittedName>
</protein>